<evidence type="ECO:0000313" key="1">
    <source>
        <dbReference type="EMBL" id="OOQ61345.1"/>
    </source>
</evidence>
<protein>
    <submittedName>
        <fullName evidence="1">Uncharacterized protein</fullName>
    </submittedName>
</protein>
<proteinExistence type="predicted"/>
<gene>
    <name evidence="1" type="ORF">BC343_20405</name>
</gene>
<dbReference type="STRING" id="1792845.BC343_20405"/>
<dbReference type="AlphaFoldDB" id="A0A1S9PK82"/>
<dbReference type="RefSeq" id="WP_078346627.1">
    <property type="nucleotide sequence ID" value="NZ_MBTF01000002.1"/>
</dbReference>
<dbReference type="EMBL" id="MBTF01000002">
    <property type="protein sequence ID" value="OOQ61345.1"/>
    <property type="molecule type" value="Genomic_DNA"/>
</dbReference>
<organism evidence="1 2">
    <name type="scientific">Mucilaginibacter pedocola</name>
    <dbReference type="NCBI Taxonomy" id="1792845"/>
    <lineage>
        <taxon>Bacteria</taxon>
        <taxon>Pseudomonadati</taxon>
        <taxon>Bacteroidota</taxon>
        <taxon>Sphingobacteriia</taxon>
        <taxon>Sphingobacteriales</taxon>
        <taxon>Sphingobacteriaceae</taxon>
        <taxon>Mucilaginibacter</taxon>
    </lineage>
</organism>
<dbReference type="OrthoDB" id="1000127at2"/>
<keyword evidence="2" id="KW-1185">Reference proteome</keyword>
<accession>A0A1S9PK82</accession>
<sequence length="617" mass="71208">MKPIIVKLPPKTYLSDIEPFKTHGIDTDSKYHKTVPGVGITTYAIRFFKNNLIETLPNKPVVEAKVSEHNEKFPNQPVLGVYKGVTIAKIKAYLLSDVEYKKIITTPEGFIYKVVEAFREIYGDLSVMYSDFFMLIDESERIITDVSYRGDIAAPLNYFFHFKRKALVSATTLPFSDSRFKSFKDYVIEPQFDYSKPITILNTNNVIESLKQHLAKLNSEHICIFFNSTKGISAIVNALNLKSNYMAFCAEDSVVKLITKNVPFERTTDDFHVNRMLKFNFFTSRYFSAIDINVDYKPDVIVISDVFFAHHSILDPKTELIQISGRLRNGINSYTHITNFNPDLKAKTPDEARFYIDGHLDAYQGFVQTYNKATNPGEREALRKAITESKAHHFYDDNGTLNDAMVDNFIHEERVKEYYKNLENLKAAYTQVSKHFTPTYINEVYDAGDGDLFYLKTSSSKKEIYQQVASMLYKYKRKSHLHLMLFKPTNILSKLREEFPDIADGVDYLDENTFQATDFVVSSIRKAVSDAKEMALINKLAPCIYQLIDPFDTYVQSELVELMRNAYENAKVDRKVVAQHIFLYFEGVRSSKLKKNVYKLKARKFEYAMHNSDLIKS</sequence>
<evidence type="ECO:0000313" key="2">
    <source>
        <dbReference type="Proteomes" id="UP000189739"/>
    </source>
</evidence>
<dbReference type="Proteomes" id="UP000189739">
    <property type="component" value="Unassembled WGS sequence"/>
</dbReference>
<name>A0A1S9PK82_9SPHI</name>
<reference evidence="1 2" key="1">
    <citation type="submission" date="2016-07" db="EMBL/GenBank/DDBJ databases">
        <title>Genomic analysis of zinc-resistant bacterium Mucilaginibacter pedocola TBZ30.</title>
        <authorList>
            <person name="Huang J."/>
            <person name="Tang J."/>
        </authorList>
    </citation>
    <scope>NUCLEOTIDE SEQUENCE [LARGE SCALE GENOMIC DNA]</scope>
    <source>
        <strain evidence="1 2">TBZ30</strain>
    </source>
</reference>
<comment type="caution">
    <text evidence="1">The sequence shown here is derived from an EMBL/GenBank/DDBJ whole genome shotgun (WGS) entry which is preliminary data.</text>
</comment>